<feature type="domain" description="Phosphoribulokinase/uridine kinase" evidence="1">
    <location>
        <begin position="26"/>
        <end position="172"/>
    </location>
</feature>
<protein>
    <recommendedName>
        <fullName evidence="1">Phosphoribulokinase/uridine kinase domain-containing protein</fullName>
    </recommendedName>
</protein>
<dbReference type="InterPro" id="IPR027417">
    <property type="entry name" value="P-loop_NTPase"/>
</dbReference>
<dbReference type="Pfam" id="PF00485">
    <property type="entry name" value="PRK"/>
    <property type="match status" value="1"/>
</dbReference>
<evidence type="ECO:0000259" key="1">
    <source>
        <dbReference type="Pfam" id="PF00485"/>
    </source>
</evidence>
<dbReference type="PANTHER" id="PTHR10285">
    <property type="entry name" value="URIDINE KINASE"/>
    <property type="match status" value="1"/>
</dbReference>
<dbReference type="EMBL" id="JAEUBG010000610">
    <property type="protein sequence ID" value="KAH3687818.1"/>
    <property type="molecule type" value="Genomic_DNA"/>
</dbReference>
<dbReference type="Proteomes" id="UP000774326">
    <property type="component" value="Unassembled WGS sequence"/>
</dbReference>
<dbReference type="InterPro" id="IPR006083">
    <property type="entry name" value="PRK/URK"/>
</dbReference>
<evidence type="ECO:0000313" key="2">
    <source>
        <dbReference type="EMBL" id="KAH3687818.1"/>
    </source>
</evidence>
<comment type="caution">
    <text evidence="2">The sequence shown here is derived from an EMBL/GenBank/DDBJ whole genome shotgun (WGS) entry which is preliminary data.</text>
</comment>
<keyword evidence="3" id="KW-1185">Reference proteome</keyword>
<accession>A0A9P8QBD3</accession>
<dbReference type="AlphaFoldDB" id="A0A9P8QBD3"/>
<proteinExistence type="predicted"/>
<gene>
    <name evidence="2" type="ORF">WICPIJ_001193</name>
</gene>
<organism evidence="2 3">
    <name type="scientific">Wickerhamomyces pijperi</name>
    <name type="common">Yeast</name>
    <name type="synonym">Pichia pijperi</name>
    <dbReference type="NCBI Taxonomy" id="599730"/>
    <lineage>
        <taxon>Eukaryota</taxon>
        <taxon>Fungi</taxon>
        <taxon>Dikarya</taxon>
        <taxon>Ascomycota</taxon>
        <taxon>Saccharomycotina</taxon>
        <taxon>Saccharomycetes</taxon>
        <taxon>Phaffomycetales</taxon>
        <taxon>Wickerhamomycetaceae</taxon>
        <taxon>Wickerhamomyces</taxon>
    </lineage>
</organism>
<reference evidence="2" key="2">
    <citation type="submission" date="2021-01" db="EMBL/GenBank/DDBJ databases">
        <authorList>
            <person name="Schikora-Tamarit M.A."/>
        </authorList>
    </citation>
    <scope>NUCLEOTIDE SEQUENCE</scope>
    <source>
        <strain evidence="2">CBS2887</strain>
    </source>
</reference>
<sequence length="228" mass="26181">MEQTEIELTERAIKLLRDKPSNQRVLIGLAGSPGSGKSTMSSNVTDRINKKFGEEISIVLDQDGYHYTREELSKFPDPELAFKRRGAPFTFNPKGFLDLIHELQKPITTESKDILAPSFNHKKKDPEPNSRRITPQHRIIIIEGNYVLLRDEYWKEISKIVDEKWKIKVDPINARRRIIKRHLEAGISASEEEAIERCDNNDMVNAVYISENSVEPDLIIDSIDEIQG</sequence>
<evidence type="ECO:0000313" key="3">
    <source>
        <dbReference type="Proteomes" id="UP000774326"/>
    </source>
</evidence>
<dbReference type="SUPFAM" id="SSF52540">
    <property type="entry name" value="P-loop containing nucleoside triphosphate hydrolases"/>
    <property type="match status" value="1"/>
</dbReference>
<name>A0A9P8QBD3_WICPI</name>
<dbReference type="GO" id="GO:0016301">
    <property type="term" value="F:kinase activity"/>
    <property type="evidence" value="ECO:0007669"/>
    <property type="project" value="InterPro"/>
</dbReference>
<reference evidence="2" key="1">
    <citation type="journal article" date="2021" name="Open Biol.">
        <title>Shared evolutionary footprints suggest mitochondrial oxidative damage underlies multiple complex I losses in fungi.</title>
        <authorList>
            <person name="Schikora-Tamarit M.A."/>
            <person name="Marcet-Houben M."/>
            <person name="Nosek J."/>
            <person name="Gabaldon T."/>
        </authorList>
    </citation>
    <scope>NUCLEOTIDE SEQUENCE</scope>
    <source>
        <strain evidence="2">CBS2887</strain>
    </source>
</reference>
<dbReference type="Gene3D" id="3.40.50.300">
    <property type="entry name" value="P-loop containing nucleotide triphosphate hydrolases"/>
    <property type="match status" value="2"/>
</dbReference>
<dbReference type="GO" id="GO:0005524">
    <property type="term" value="F:ATP binding"/>
    <property type="evidence" value="ECO:0007669"/>
    <property type="project" value="InterPro"/>
</dbReference>
<dbReference type="OrthoDB" id="6362633at2759"/>